<dbReference type="AlphaFoldDB" id="A0A6I4W4Z8"/>
<comment type="caution">
    <text evidence="1">The sequence shown here is derived from an EMBL/GenBank/DDBJ whole genome shotgun (WGS) entry which is preliminary data.</text>
</comment>
<sequence>MDPVTIIVAALTAGATAGLKDTAASAVTDSYARLKDLVGARLSGGRTGEVALAEHESDPDTWSAPLAKALLESGADADPAVLEAARHLLALVGEDAAPGAKYNVDVSRARVVYVGDHGYQDIRLPTDEP</sequence>
<dbReference type="EMBL" id="WUTW01000002">
    <property type="protein sequence ID" value="MXQ64538.1"/>
    <property type="molecule type" value="Genomic_DNA"/>
</dbReference>
<reference evidence="1 2" key="1">
    <citation type="submission" date="2019-12" db="EMBL/GenBank/DDBJ databases">
        <title>Nocardia macrotermitis sp. nov. and Nocardia aurantia sp. nov., isolated from the gut of the fungus growing-termite Macrotermes natalensis.</title>
        <authorList>
            <person name="Christine B."/>
            <person name="Rene B."/>
        </authorList>
    </citation>
    <scope>NUCLEOTIDE SEQUENCE [LARGE SCALE GENOMIC DNA]</scope>
    <source>
        <strain evidence="1 2">DSM 102126</strain>
    </source>
</reference>
<evidence type="ECO:0000313" key="2">
    <source>
        <dbReference type="Proteomes" id="UP000431901"/>
    </source>
</evidence>
<proteinExistence type="predicted"/>
<keyword evidence="2" id="KW-1185">Reference proteome</keyword>
<protein>
    <recommendedName>
        <fullName evidence="3">RHIM domain-containing protein</fullName>
    </recommendedName>
</protein>
<evidence type="ECO:0008006" key="3">
    <source>
        <dbReference type="Google" id="ProtNLM"/>
    </source>
</evidence>
<evidence type="ECO:0000313" key="1">
    <source>
        <dbReference type="EMBL" id="MXQ64538.1"/>
    </source>
</evidence>
<dbReference type="OrthoDB" id="4561160at2"/>
<gene>
    <name evidence="1" type="ORF">GQ466_10860</name>
</gene>
<dbReference type="Proteomes" id="UP000431901">
    <property type="component" value="Unassembled WGS sequence"/>
</dbReference>
<organism evidence="1 2">
    <name type="scientific">Actinomadura rayongensis</name>
    <dbReference type="NCBI Taxonomy" id="1429076"/>
    <lineage>
        <taxon>Bacteria</taxon>
        <taxon>Bacillati</taxon>
        <taxon>Actinomycetota</taxon>
        <taxon>Actinomycetes</taxon>
        <taxon>Streptosporangiales</taxon>
        <taxon>Thermomonosporaceae</taxon>
        <taxon>Actinomadura</taxon>
    </lineage>
</organism>
<dbReference type="RefSeq" id="WP_161102756.1">
    <property type="nucleotide sequence ID" value="NZ_JBHLYI010000001.1"/>
</dbReference>
<accession>A0A6I4W4Z8</accession>
<name>A0A6I4W4Z8_9ACTN</name>